<organism evidence="2 4">
    <name type="scientific">Endozoicomonas gorgoniicola</name>
    <dbReference type="NCBI Taxonomy" id="1234144"/>
    <lineage>
        <taxon>Bacteria</taxon>
        <taxon>Pseudomonadati</taxon>
        <taxon>Pseudomonadota</taxon>
        <taxon>Gammaproteobacteria</taxon>
        <taxon>Oceanospirillales</taxon>
        <taxon>Endozoicomonadaceae</taxon>
        <taxon>Endozoicomonas</taxon>
    </lineage>
</organism>
<proteinExistence type="predicted"/>
<name>A0ABT3N4A7_9GAMM</name>
<dbReference type="EMBL" id="JAPFCC010000001">
    <property type="protein sequence ID" value="MCW7556449.1"/>
    <property type="molecule type" value="Genomic_DNA"/>
</dbReference>
<protein>
    <submittedName>
        <fullName evidence="2">Uncharacterized protein</fullName>
    </submittedName>
</protein>
<accession>A0ABT3N4A7</accession>
<dbReference type="Proteomes" id="UP001209854">
    <property type="component" value="Unassembled WGS sequence"/>
</dbReference>
<reference evidence="2 4" key="1">
    <citation type="submission" date="2022-10" db="EMBL/GenBank/DDBJ databases">
        <title>High-quality genome sequences of two octocoral-associated bacteria, Endozoicomonas euniceicola EF212 and Endozoicomonas gorgoniicola PS125.</title>
        <authorList>
            <person name="Chiou Y.-J."/>
            <person name="Chen Y.-H."/>
        </authorList>
    </citation>
    <scope>NUCLEOTIDE SEQUENCE [LARGE SCALE GENOMIC DNA]</scope>
    <source>
        <strain evidence="2 4">PS125</strain>
    </source>
</reference>
<evidence type="ECO:0000313" key="2">
    <source>
        <dbReference type="EMBL" id="MCW7556449.1"/>
    </source>
</evidence>
<evidence type="ECO:0000313" key="4">
    <source>
        <dbReference type="Proteomes" id="UP001209854"/>
    </source>
</evidence>
<dbReference type="EMBL" id="JAPFCC010000002">
    <property type="protein sequence ID" value="MCW7556530.1"/>
    <property type="molecule type" value="Genomic_DNA"/>
</dbReference>
<comment type="caution">
    <text evidence="2">The sequence shown here is derived from an EMBL/GenBank/DDBJ whole genome shotgun (WGS) entry which is preliminary data.</text>
</comment>
<evidence type="ECO:0000313" key="1">
    <source>
        <dbReference type="EMBL" id="MCW7552675.1"/>
    </source>
</evidence>
<dbReference type="EMBL" id="JAPFCC010000001">
    <property type="protein sequence ID" value="MCW7552675.1"/>
    <property type="molecule type" value="Genomic_DNA"/>
</dbReference>
<evidence type="ECO:0000313" key="3">
    <source>
        <dbReference type="EMBL" id="MCW7556530.1"/>
    </source>
</evidence>
<keyword evidence="4" id="KW-1185">Reference proteome</keyword>
<gene>
    <name evidence="1" type="ORF">NX722_08460</name>
    <name evidence="2" type="ORF">NX722_28205</name>
    <name evidence="3" type="ORF">NX722_28610</name>
</gene>
<sequence>MKKYMFEVWLTIGLFGVAITDYDDPDGALEGNLNAIGIENWIENWIKPQTENGLEVGNWHLKGTIDATDFSYTIDYAMPD</sequence>
<dbReference type="RefSeq" id="WP_262566130.1">
    <property type="nucleotide sequence ID" value="NZ_CP103299.1"/>
</dbReference>